<accession>A0ABQ4J3V4</accession>
<evidence type="ECO:0000313" key="3">
    <source>
        <dbReference type="Proteomes" id="UP000653076"/>
    </source>
</evidence>
<protein>
    <submittedName>
        <fullName evidence="2">Uncharacterized protein</fullName>
    </submittedName>
</protein>
<sequence length="101" mass="10700">MSIPECIGQHNHATTPPAMPSAAGTRVLAGDRVRADAAASRCARARTGALRWPAPVPAPAPALRAAVATVPAPCFALLQPTQWIPARSIAWLEAKRAQRYR</sequence>
<proteinExistence type="predicted"/>
<organism evidence="2 3">
    <name type="scientific">Micromonospora qiuiae</name>
    <dbReference type="NCBI Taxonomy" id="502268"/>
    <lineage>
        <taxon>Bacteria</taxon>
        <taxon>Bacillati</taxon>
        <taxon>Actinomycetota</taxon>
        <taxon>Actinomycetes</taxon>
        <taxon>Micromonosporales</taxon>
        <taxon>Micromonosporaceae</taxon>
        <taxon>Micromonospora</taxon>
    </lineage>
</organism>
<dbReference type="EMBL" id="BOPC01000001">
    <property type="protein sequence ID" value="GIJ24851.1"/>
    <property type="molecule type" value="Genomic_DNA"/>
</dbReference>
<comment type="caution">
    <text evidence="2">The sequence shown here is derived from an EMBL/GenBank/DDBJ whole genome shotgun (WGS) entry which is preliminary data.</text>
</comment>
<reference evidence="2 3" key="1">
    <citation type="submission" date="2021-01" db="EMBL/GenBank/DDBJ databases">
        <title>Whole genome shotgun sequence of Verrucosispora qiuiae NBRC 106684.</title>
        <authorList>
            <person name="Komaki H."/>
            <person name="Tamura T."/>
        </authorList>
    </citation>
    <scope>NUCLEOTIDE SEQUENCE [LARGE SCALE GENOMIC DNA]</scope>
    <source>
        <strain evidence="2 3">NBRC 106684</strain>
    </source>
</reference>
<name>A0ABQ4J3V4_9ACTN</name>
<evidence type="ECO:0000313" key="2">
    <source>
        <dbReference type="EMBL" id="GIJ24851.1"/>
    </source>
</evidence>
<dbReference type="Proteomes" id="UP000653076">
    <property type="component" value="Unassembled WGS sequence"/>
</dbReference>
<keyword evidence="3" id="KW-1185">Reference proteome</keyword>
<gene>
    <name evidence="2" type="ORF">Vqi01_00130</name>
</gene>
<evidence type="ECO:0000256" key="1">
    <source>
        <dbReference type="SAM" id="MobiDB-lite"/>
    </source>
</evidence>
<feature type="region of interest" description="Disordered" evidence="1">
    <location>
        <begin position="1"/>
        <end position="23"/>
    </location>
</feature>